<evidence type="ECO:0000313" key="1">
    <source>
        <dbReference type="EMBL" id="MDQ0340629.1"/>
    </source>
</evidence>
<evidence type="ECO:0000313" key="2">
    <source>
        <dbReference type="Proteomes" id="UP001232445"/>
    </source>
</evidence>
<accession>A0ABU0CW31</accession>
<dbReference type="InterPro" id="IPR008764">
    <property type="entry name" value="Peptidase_U57"/>
</dbReference>
<keyword evidence="2" id="KW-1185">Reference proteome</keyword>
<dbReference type="Pfam" id="PF05582">
    <property type="entry name" value="Peptidase_U57"/>
    <property type="match status" value="1"/>
</dbReference>
<proteinExistence type="predicted"/>
<protein>
    <submittedName>
        <fullName evidence="1">Spore coat assembly protein</fullName>
    </submittedName>
</protein>
<name>A0ABU0CW31_9BACI</name>
<dbReference type="EMBL" id="JAUSUQ010000016">
    <property type="protein sequence ID" value="MDQ0340629.1"/>
    <property type="molecule type" value="Genomic_DNA"/>
</dbReference>
<dbReference type="PIRSF" id="PIRSF011575">
    <property type="entry name" value="YabG"/>
    <property type="match status" value="1"/>
</dbReference>
<dbReference type="RefSeq" id="WP_307342570.1">
    <property type="nucleotide sequence ID" value="NZ_JAUSUQ010000016.1"/>
</dbReference>
<comment type="caution">
    <text evidence="1">The sequence shown here is derived from an EMBL/GenBank/DDBJ whole genome shotgun (WGS) entry which is preliminary data.</text>
</comment>
<organism evidence="1 2">
    <name type="scientific">Caldalkalibacillus uzonensis</name>
    <dbReference type="NCBI Taxonomy" id="353224"/>
    <lineage>
        <taxon>Bacteria</taxon>
        <taxon>Bacillati</taxon>
        <taxon>Bacillota</taxon>
        <taxon>Bacilli</taxon>
        <taxon>Bacillales</taxon>
        <taxon>Bacillaceae</taxon>
        <taxon>Caldalkalibacillus</taxon>
    </lineage>
</organism>
<sequence length="274" mass="31082">MTFQVGDIVARKSYGADVHFRIVSIDHTGTIAELKGIDMRLWADAPLDDLVHVDEEVRGRVREREVEQTSSSVKELKENREMGDSLFKLPGRVLHIDGDANYLKKCLSLYRALDIPVYGVHMAEEEIPDRIYTLLTYVKPDVLVITGHDAYLRSRGDKHELKAYRHSQYFKQAVQVARQFERNRDNLIIFSGACQSHFEALIEAGANYASSPDRVNIHCLDPVYIVEKACYTPIDRIIDLRHVLQYSVTGSSGLGGIDTRGTFRQGLPKIAYET</sequence>
<reference evidence="1 2" key="1">
    <citation type="submission" date="2023-07" db="EMBL/GenBank/DDBJ databases">
        <title>Genomic Encyclopedia of Type Strains, Phase IV (KMG-IV): sequencing the most valuable type-strain genomes for metagenomic binning, comparative biology and taxonomic classification.</title>
        <authorList>
            <person name="Goeker M."/>
        </authorList>
    </citation>
    <scope>NUCLEOTIDE SEQUENCE [LARGE SCALE GENOMIC DNA]</scope>
    <source>
        <strain evidence="1 2">DSM 17740</strain>
    </source>
</reference>
<dbReference type="Proteomes" id="UP001232445">
    <property type="component" value="Unassembled WGS sequence"/>
</dbReference>
<gene>
    <name evidence="1" type="ORF">J2S00_003453</name>
</gene>
<dbReference type="NCBIfam" id="TIGR02855">
    <property type="entry name" value="spore_yabG"/>
    <property type="match status" value="1"/>
</dbReference>